<protein>
    <submittedName>
        <fullName evidence="11">Ferredoxin reductase</fullName>
    </submittedName>
</protein>
<dbReference type="RefSeq" id="WP_179524788.1">
    <property type="nucleotide sequence ID" value="NZ_BAAAQG010000007.1"/>
</dbReference>
<proteinExistence type="predicted"/>
<dbReference type="SUPFAM" id="SSF63380">
    <property type="entry name" value="Riboflavin synthase domain-like"/>
    <property type="match status" value="1"/>
</dbReference>
<evidence type="ECO:0000256" key="1">
    <source>
        <dbReference type="ARBA" id="ARBA00001974"/>
    </source>
</evidence>
<feature type="domain" description="FAD-binding FR-type" evidence="10">
    <location>
        <begin position="51"/>
        <end position="155"/>
    </location>
</feature>
<organism evidence="11 12">
    <name type="scientific">Dietzia cercidiphylli</name>
    <dbReference type="NCBI Taxonomy" id="498199"/>
    <lineage>
        <taxon>Bacteria</taxon>
        <taxon>Bacillati</taxon>
        <taxon>Actinomycetota</taxon>
        <taxon>Actinomycetes</taxon>
        <taxon>Mycobacteriales</taxon>
        <taxon>Dietziaceae</taxon>
        <taxon>Dietzia</taxon>
    </lineage>
</organism>
<dbReference type="PRINTS" id="PR00371">
    <property type="entry name" value="FPNCR"/>
</dbReference>
<evidence type="ECO:0000313" key="11">
    <source>
        <dbReference type="EMBL" id="GAA1705615.1"/>
    </source>
</evidence>
<keyword evidence="12" id="KW-1185">Reference proteome</keyword>
<dbReference type="Gene3D" id="3.10.20.30">
    <property type="match status" value="1"/>
</dbReference>
<dbReference type="Gene3D" id="3.40.50.80">
    <property type="entry name" value="Nucleotide-binding domain of ferredoxin-NADP reductase (FNR) module"/>
    <property type="match status" value="1"/>
</dbReference>
<accession>A0ABN2IIG7</accession>
<dbReference type="Gene3D" id="2.40.30.10">
    <property type="entry name" value="Translation factors"/>
    <property type="match status" value="1"/>
</dbReference>
<dbReference type="PANTHER" id="PTHR47354">
    <property type="entry name" value="NADH OXIDOREDUCTASE HCR"/>
    <property type="match status" value="1"/>
</dbReference>
<keyword evidence="2" id="KW-0285">Flavoprotein</keyword>
<dbReference type="Proteomes" id="UP001500383">
    <property type="component" value="Unassembled WGS sequence"/>
</dbReference>
<sequence length="372" mass="40696">MTESTSGLNRVLRAAAARVPEPRAAHRFLNRLTHPLRMDDYSSLIYPLWSSRELRGEVVTVRREAEDTVTLVIKPGWGATPHYQPGQYLGIGVLLDGRWTWRSYSLTSAPTTGRGEYSVTVKALPEGLLSNHIVGTVEPGTIVRLAAPAGDFHLPTPTPPKLMFVTAGSGITPVMGMLRSLDRRSVTEPFPDVVHVHSVREREDALFLEELRALEKTQPGYVLHLRVTSEEGRIDSRQMSALVPDWSERPTWACGPNAMLDELDEHFDATGRDDLHVERFTVNRDAGASGGTVTFGSTGKTVELDGATTILEGGEQVGVQMPFGCRMGICQTCVVGLDEGHVRDLRNGTDHGPGERIQTCISVALGDVELKL</sequence>
<dbReference type="EMBL" id="BAAAQG010000007">
    <property type="protein sequence ID" value="GAA1705615.1"/>
    <property type="molecule type" value="Genomic_DNA"/>
</dbReference>
<dbReference type="CDD" id="cd00207">
    <property type="entry name" value="fer2"/>
    <property type="match status" value="1"/>
</dbReference>
<feature type="domain" description="2Fe-2S ferredoxin-type" evidence="9">
    <location>
        <begin position="291"/>
        <end position="372"/>
    </location>
</feature>
<dbReference type="PRINTS" id="PR00410">
    <property type="entry name" value="PHEHYDRXLASE"/>
</dbReference>
<evidence type="ECO:0000256" key="3">
    <source>
        <dbReference type="ARBA" id="ARBA00022714"/>
    </source>
</evidence>
<dbReference type="SUPFAM" id="SSF52343">
    <property type="entry name" value="Ferredoxin reductase-like, C-terminal NADP-linked domain"/>
    <property type="match status" value="1"/>
</dbReference>
<dbReference type="PROSITE" id="PS51384">
    <property type="entry name" value="FAD_FR"/>
    <property type="match status" value="1"/>
</dbReference>
<reference evidence="11 12" key="1">
    <citation type="journal article" date="2019" name="Int. J. Syst. Evol. Microbiol.">
        <title>The Global Catalogue of Microorganisms (GCM) 10K type strain sequencing project: providing services to taxonomists for standard genome sequencing and annotation.</title>
        <authorList>
            <consortium name="The Broad Institute Genomics Platform"/>
            <consortium name="The Broad Institute Genome Sequencing Center for Infectious Disease"/>
            <person name="Wu L."/>
            <person name="Ma J."/>
        </authorList>
    </citation>
    <scope>NUCLEOTIDE SEQUENCE [LARGE SCALE GENOMIC DNA]</scope>
    <source>
        <strain evidence="11 12">JCM 16002</strain>
    </source>
</reference>
<evidence type="ECO:0000256" key="5">
    <source>
        <dbReference type="ARBA" id="ARBA00022827"/>
    </source>
</evidence>
<evidence type="ECO:0000256" key="6">
    <source>
        <dbReference type="ARBA" id="ARBA00023002"/>
    </source>
</evidence>
<dbReference type="SUPFAM" id="SSF54292">
    <property type="entry name" value="2Fe-2S ferredoxin-like"/>
    <property type="match status" value="1"/>
</dbReference>
<comment type="caution">
    <text evidence="11">The sequence shown here is derived from an EMBL/GenBank/DDBJ whole genome shotgun (WGS) entry which is preliminary data.</text>
</comment>
<dbReference type="InterPro" id="IPR001433">
    <property type="entry name" value="OxRdtase_FAD/NAD-bd"/>
</dbReference>
<dbReference type="InterPro" id="IPR008333">
    <property type="entry name" value="Cbr1-like_FAD-bd_dom"/>
</dbReference>
<dbReference type="Pfam" id="PF00970">
    <property type="entry name" value="FAD_binding_6"/>
    <property type="match status" value="1"/>
</dbReference>
<keyword evidence="8" id="KW-0411">Iron-sulfur</keyword>
<dbReference type="InterPro" id="IPR017927">
    <property type="entry name" value="FAD-bd_FR_type"/>
</dbReference>
<comment type="cofactor">
    <cofactor evidence="1">
        <name>FAD</name>
        <dbReference type="ChEBI" id="CHEBI:57692"/>
    </cofactor>
</comment>
<dbReference type="Pfam" id="PF00111">
    <property type="entry name" value="Fer2"/>
    <property type="match status" value="1"/>
</dbReference>
<keyword evidence="4" id="KW-0479">Metal-binding</keyword>
<evidence type="ECO:0000313" key="12">
    <source>
        <dbReference type="Proteomes" id="UP001500383"/>
    </source>
</evidence>
<dbReference type="InterPro" id="IPR050415">
    <property type="entry name" value="MRET"/>
</dbReference>
<keyword evidence="7" id="KW-0408">Iron</keyword>
<dbReference type="CDD" id="cd06216">
    <property type="entry name" value="FNR_iron_sulfur_binding_2"/>
    <property type="match status" value="1"/>
</dbReference>
<evidence type="ECO:0000256" key="7">
    <source>
        <dbReference type="ARBA" id="ARBA00023004"/>
    </source>
</evidence>
<dbReference type="Pfam" id="PF00175">
    <property type="entry name" value="NAD_binding_1"/>
    <property type="match status" value="1"/>
</dbReference>
<dbReference type="InterPro" id="IPR017938">
    <property type="entry name" value="Riboflavin_synthase-like_b-brl"/>
</dbReference>
<dbReference type="InterPro" id="IPR039261">
    <property type="entry name" value="FNR_nucleotide-bd"/>
</dbReference>
<name>A0ABN2IIG7_9ACTN</name>
<gene>
    <name evidence="11" type="ORF">GCM10009831_14130</name>
</gene>
<evidence type="ECO:0000256" key="8">
    <source>
        <dbReference type="ARBA" id="ARBA00023014"/>
    </source>
</evidence>
<dbReference type="PROSITE" id="PS51085">
    <property type="entry name" value="2FE2S_FER_2"/>
    <property type="match status" value="1"/>
</dbReference>
<dbReference type="InterPro" id="IPR036010">
    <property type="entry name" value="2Fe-2S_ferredoxin-like_sf"/>
</dbReference>
<evidence type="ECO:0000259" key="10">
    <source>
        <dbReference type="PROSITE" id="PS51384"/>
    </source>
</evidence>
<dbReference type="InterPro" id="IPR001041">
    <property type="entry name" value="2Fe-2S_ferredoxin-type"/>
</dbReference>
<keyword evidence="6" id="KW-0560">Oxidoreductase</keyword>
<keyword evidence="3" id="KW-0001">2Fe-2S</keyword>
<evidence type="ECO:0000256" key="2">
    <source>
        <dbReference type="ARBA" id="ARBA00022630"/>
    </source>
</evidence>
<evidence type="ECO:0000256" key="4">
    <source>
        <dbReference type="ARBA" id="ARBA00022723"/>
    </source>
</evidence>
<evidence type="ECO:0000259" key="9">
    <source>
        <dbReference type="PROSITE" id="PS51085"/>
    </source>
</evidence>
<keyword evidence="5" id="KW-0274">FAD</keyword>
<dbReference type="InterPro" id="IPR001709">
    <property type="entry name" value="Flavoprot_Pyr_Nucl_cyt_Rdtase"/>
</dbReference>
<dbReference type="PANTHER" id="PTHR47354:SF6">
    <property type="entry name" value="NADH OXIDOREDUCTASE HCR"/>
    <property type="match status" value="1"/>
</dbReference>
<dbReference type="InterPro" id="IPR012675">
    <property type="entry name" value="Beta-grasp_dom_sf"/>
</dbReference>